<dbReference type="EMBL" id="JAVDSB010000001">
    <property type="protein sequence ID" value="MDR6549323.1"/>
    <property type="molecule type" value="Genomic_DNA"/>
</dbReference>
<proteinExistence type="predicted"/>
<feature type="domain" description="Transposase zinc-ribbon" evidence="1">
    <location>
        <begin position="15"/>
        <end position="59"/>
    </location>
</feature>
<gene>
    <name evidence="2" type="ORF">J2736_000506</name>
</gene>
<evidence type="ECO:0000259" key="1">
    <source>
        <dbReference type="Pfam" id="PF12760"/>
    </source>
</evidence>
<dbReference type="Proteomes" id="UP001267290">
    <property type="component" value="Unassembled WGS sequence"/>
</dbReference>
<evidence type="ECO:0000313" key="3">
    <source>
        <dbReference type="Proteomes" id="UP001267290"/>
    </source>
</evidence>
<evidence type="ECO:0000313" key="2">
    <source>
        <dbReference type="EMBL" id="MDR6549323.1"/>
    </source>
</evidence>
<keyword evidence="3" id="KW-1185">Reference proteome</keyword>
<name>A0ABU1NPD9_9BACL</name>
<dbReference type="InterPro" id="IPR024442">
    <property type="entry name" value="Transposase_Zn_ribbon"/>
</dbReference>
<sequence length="194" mass="22593">MKFESIVNEASACHTEVECEELLMKIRWSNGFHCPRCDHHEAFQIQTRRLLECKECRMQISTTAGTIMHKSKLPLLTWFRAIQMLFEFGAEVTAYALSATLQINYRSAKLLLQKISYALQVEENRLLAFRKLKAARSEEVKPKISVPNVKVNIRDQFEFSTYLASRISEINRKLLLKSLVSIHLYTTFLKCFQL</sequence>
<comment type="caution">
    <text evidence="2">The sequence shown here is derived from an EMBL/GenBank/DDBJ whole genome shotgun (WGS) entry which is preliminary data.</text>
</comment>
<protein>
    <submittedName>
        <fullName evidence="2">Transposase-like protein</fullName>
    </submittedName>
</protein>
<reference evidence="2 3" key="1">
    <citation type="submission" date="2023-07" db="EMBL/GenBank/DDBJ databases">
        <title>Sorghum-associated microbial communities from plants grown in Nebraska, USA.</title>
        <authorList>
            <person name="Schachtman D."/>
        </authorList>
    </citation>
    <scope>NUCLEOTIDE SEQUENCE [LARGE SCALE GENOMIC DNA]</scope>
    <source>
        <strain evidence="2 3">CC258</strain>
    </source>
</reference>
<organism evidence="2 3">
    <name type="scientific">Paenibacillus qinlingensis</name>
    <dbReference type="NCBI Taxonomy" id="1837343"/>
    <lineage>
        <taxon>Bacteria</taxon>
        <taxon>Bacillati</taxon>
        <taxon>Bacillota</taxon>
        <taxon>Bacilli</taxon>
        <taxon>Bacillales</taxon>
        <taxon>Paenibacillaceae</taxon>
        <taxon>Paenibacillus</taxon>
    </lineage>
</organism>
<dbReference type="Pfam" id="PF12760">
    <property type="entry name" value="Zn_ribbon_IS1595"/>
    <property type="match status" value="1"/>
</dbReference>
<accession>A0ABU1NPD9</accession>
<dbReference type="RefSeq" id="WP_310223215.1">
    <property type="nucleotide sequence ID" value="NZ_JAVDSB010000001.1"/>
</dbReference>